<organism evidence="1 2">
    <name type="scientific">Aetokthonos hydrillicola Thurmond2011</name>
    <dbReference type="NCBI Taxonomy" id="2712845"/>
    <lineage>
        <taxon>Bacteria</taxon>
        <taxon>Bacillati</taxon>
        <taxon>Cyanobacteriota</taxon>
        <taxon>Cyanophyceae</taxon>
        <taxon>Nostocales</taxon>
        <taxon>Hapalosiphonaceae</taxon>
        <taxon>Aetokthonos</taxon>
    </lineage>
</organism>
<gene>
    <name evidence="1" type="ORF">G7B40_040570</name>
</gene>
<sequence>MTEEKALKVTMLGPTGVGKTSILTVMRKAMDLAVSDSVLRLNPGKPDDEFAKQNALGLFQEYERKLSQLIDTKNFTVQGGLDGSNQNTEFYFYLSNLKGSKNTSKLLLEFQDYPGGWILPNDSNRSTVVEYLKNSPITIIAIDTPALLERDGQYHEPINMSTDIAYLLREAYEADNNQSPKNRLVILAPVKCEKYMQANQAERIHIAIKKRYQILLGDLKIRNPGHVAVVIIPIQTVGGVVFSYIDKRQKNPGEIPPFWYQQRSNPKWETVNAEKPLQFILAFILRNYLQEKQQKRGLLKFIYNWLDIDKELKEAVTHFAQSSVQKASEKGIDLIQGDNLLTVN</sequence>
<dbReference type="Proteomes" id="UP000667802">
    <property type="component" value="Unassembled WGS sequence"/>
</dbReference>
<dbReference type="RefSeq" id="WP_208343036.1">
    <property type="nucleotide sequence ID" value="NZ_CAWQFN010000250.1"/>
</dbReference>
<accession>A0AAP5MED6</accession>
<protein>
    <submittedName>
        <fullName evidence="1">Uncharacterized protein</fullName>
    </submittedName>
</protein>
<reference evidence="2" key="1">
    <citation type="journal article" date="2021" name="Science">
        <title>Hunting the eagle killer: A cyanobacterial neurotoxin causes vacuolar myelinopathy.</title>
        <authorList>
            <person name="Breinlinger S."/>
            <person name="Phillips T.J."/>
            <person name="Haram B.N."/>
            <person name="Mares J."/>
            <person name="Martinez Yerena J.A."/>
            <person name="Hrouzek P."/>
            <person name="Sobotka R."/>
            <person name="Henderson W.M."/>
            <person name="Schmieder P."/>
            <person name="Williams S.M."/>
            <person name="Lauderdale J.D."/>
            <person name="Wilde H.D."/>
            <person name="Gerrin W."/>
            <person name="Kust A."/>
            <person name="Washington J.W."/>
            <person name="Wagner C."/>
            <person name="Geier B."/>
            <person name="Liebeke M."/>
            <person name="Enke H."/>
            <person name="Niedermeyer T.H.J."/>
            <person name="Wilde S.B."/>
        </authorList>
    </citation>
    <scope>NUCLEOTIDE SEQUENCE [LARGE SCALE GENOMIC DNA]</scope>
    <source>
        <strain evidence="2">Thurmond2011</strain>
    </source>
</reference>
<evidence type="ECO:0000313" key="1">
    <source>
        <dbReference type="EMBL" id="MDR9900784.1"/>
    </source>
</evidence>
<comment type="caution">
    <text evidence="1">The sequence shown here is derived from an EMBL/GenBank/DDBJ whole genome shotgun (WGS) entry which is preliminary data.</text>
</comment>
<proteinExistence type="predicted"/>
<keyword evidence="2" id="KW-1185">Reference proteome</keyword>
<dbReference type="SUPFAM" id="SSF52540">
    <property type="entry name" value="P-loop containing nucleoside triphosphate hydrolases"/>
    <property type="match status" value="1"/>
</dbReference>
<dbReference type="InterPro" id="IPR027417">
    <property type="entry name" value="P-loop_NTPase"/>
</dbReference>
<name>A0AAP5MED6_9CYAN</name>
<evidence type="ECO:0000313" key="2">
    <source>
        <dbReference type="Proteomes" id="UP000667802"/>
    </source>
</evidence>
<dbReference type="AlphaFoldDB" id="A0AAP5MED6"/>
<dbReference type="EMBL" id="JAALHA020000039">
    <property type="protein sequence ID" value="MDR9900784.1"/>
    <property type="molecule type" value="Genomic_DNA"/>
</dbReference>